<dbReference type="PANTHER" id="PTHR23513">
    <property type="entry name" value="INTEGRAL MEMBRANE EFFLUX PROTEIN-RELATED"/>
    <property type="match status" value="1"/>
</dbReference>
<comment type="caution">
    <text evidence="9">The sequence shown here is derived from an EMBL/GenBank/DDBJ whole genome shotgun (WGS) entry which is preliminary data.</text>
</comment>
<keyword evidence="3" id="KW-1003">Cell membrane</keyword>
<comment type="subcellular location">
    <subcellularLocation>
        <location evidence="1">Cell membrane</location>
        <topology evidence="1">Multi-pass membrane protein</topology>
    </subcellularLocation>
</comment>
<dbReference type="PROSITE" id="PS50850">
    <property type="entry name" value="MFS"/>
    <property type="match status" value="1"/>
</dbReference>
<name>A0ABQ3XUS7_9ACTN</name>
<evidence type="ECO:0000256" key="2">
    <source>
        <dbReference type="ARBA" id="ARBA00022448"/>
    </source>
</evidence>
<feature type="domain" description="Major facilitator superfamily (MFS) profile" evidence="8">
    <location>
        <begin position="220"/>
        <end position="408"/>
    </location>
</feature>
<organism evidence="9 10">
    <name type="scientific">Paractinoplanes deccanensis</name>
    <dbReference type="NCBI Taxonomy" id="113561"/>
    <lineage>
        <taxon>Bacteria</taxon>
        <taxon>Bacillati</taxon>
        <taxon>Actinomycetota</taxon>
        <taxon>Actinomycetes</taxon>
        <taxon>Micromonosporales</taxon>
        <taxon>Micromonosporaceae</taxon>
        <taxon>Paractinoplanes</taxon>
    </lineage>
</organism>
<dbReference type="RefSeq" id="WP_203759394.1">
    <property type="nucleotide sequence ID" value="NZ_BAAABO010000004.1"/>
</dbReference>
<feature type="transmembrane region" description="Helical" evidence="7">
    <location>
        <begin position="180"/>
        <end position="198"/>
    </location>
</feature>
<dbReference type="PANTHER" id="PTHR23513:SF6">
    <property type="entry name" value="MAJOR FACILITATOR SUPERFAMILY ASSOCIATED DOMAIN-CONTAINING PROTEIN"/>
    <property type="match status" value="1"/>
</dbReference>
<evidence type="ECO:0000256" key="1">
    <source>
        <dbReference type="ARBA" id="ARBA00004651"/>
    </source>
</evidence>
<feature type="transmembrane region" description="Helical" evidence="7">
    <location>
        <begin position="260"/>
        <end position="278"/>
    </location>
</feature>
<dbReference type="InterPro" id="IPR036259">
    <property type="entry name" value="MFS_trans_sf"/>
</dbReference>
<keyword evidence="10" id="KW-1185">Reference proteome</keyword>
<dbReference type="SUPFAM" id="SSF103473">
    <property type="entry name" value="MFS general substrate transporter"/>
    <property type="match status" value="1"/>
</dbReference>
<evidence type="ECO:0000259" key="8">
    <source>
        <dbReference type="PROSITE" id="PS50850"/>
    </source>
</evidence>
<dbReference type="Gene3D" id="1.20.1250.20">
    <property type="entry name" value="MFS general substrate transporter like domains"/>
    <property type="match status" value="1"/>
</dbReference>
<feature type="transmembrane region" description="Helical" evidence="7">
    <location>
        <begin position="109"/>
        <end position="128"/>
    </location>
</feature>
<dbReference type="Proteomes" id="UP000609879">
    <property type="component" value="Unassembled WGS sequence"/>
</dbReference>
<feature type="transmembrane region" description="Helical" evidence="7">
    <location>
        <begin position="85"/>
        <end position="103"/>
    </location>
</feature>
<protein>
    <recommendedName>
        <fullName evidence="8">Major facilitator superfamily (MFS) profile domain-containing protein</fullName>
    </recommendedName>
</protein>
<keyword evidence="2" id="KW-0813">Transport</keyword>
<evidence type="ECO:0000256" key="6">
    <source>
        <dbReference type="ARBA" id="ARBA00023136"/>
    </source>
</evidence>
<evidence type="ECO:0000256" key="5">
    <source>
        <dbReference type="ARBA" id="ARBA00022989"/>
    </source>
</evidence>
<evidence type="ECO:0000313" key="9">
    <source>
        <dbReference type="EMBL" id="GID71465.1"/>
    </source>
</evidence>
<dbReference type="CDD" id="cd06173">
    <property type="entry name" value="MFS_MefA_like"/>
    <property type="match status" value="1"/>
</dbReference>
<feature type="transmembrane region" description="Helical" evidence="7">
    <location>
        <begin position="227"/>
        <end position="248"/>
    </location>
</feature>
<evidence type="ECO:0000313" key="10">
    <source>
        <dbReference type="Proteomes" id="UP000609879"/>
    </source>
</evidence>
<dbReference type="EMBL" id="BOMI01000002">
    <property type="protein sequence ID" value="GID71465.1"/>
    <property type="molecule type" value="Genomic_DNA"/>
</dbReference>
<feature type="transmembrane region" description="Helical" evidence="7">
    <location>
        <begin position="314"/>
        <end position="335"/>
    </location>
</feature>
<proteinExistence type="predicted"/>
<evidence type="ECO:0000256" key="4">
    <source>
        <dbReference type="ARBA" id="ARBA00022692"/>
    </source>
</evidence>
<keyword evidence="4 7" id="KW-0812">Transmembrane</keyword>
<feature type="transmembrane region" description="Helical" evidence="7">
    <location>
        <begin position="149"/>
        <end position="174"/>
    </location>
</feature>
<feature type="transmembrane region" description="Helical" evidence="7">
    <location>
        <begin position="380"/>
        <end position="402"/>
    </location>
</feature>
<dbReference type="Pfam" id="PF05977">
    <property type="entry name" value="MFS_3"/>
    <property type="match status" value="1"/>
</dbReference>
<dbReference type="InterPro" id="IPR010290">
    <property type="entry name" value="TM_effector"/>
</dbReference>
<sequence length="408" mass="42959">MGRLLHTGDARLGTDYWRLWWANVINSVGDGVFIAALPLLAVTVTVDPQEIAAISAAAYLPWLLLSLPAGAIVDRHDRATLMWRCQVFQAVVAAGITLAALTHHTTVPLLLIAGFLLQAAQVVITNAAQSVLPHYVPARLLPRANGNQYIAQSLGTSTIGPPLGGVLFAALAALPFGVDAASFVMSAALLAMMPAASSDDRPARRPMRVEIAEGLSWLRRYRLLRTLALMLGMNTFCFQMAFATLVLLATQTLHLTERAYGLMLVGYGIGGIIGGLVNNRIARRAGPLPALAASYAGNAAVYVAIGLAPNGLAMAALMAASGFLVTITGVVTVSLRQQIVPVHLLGRVNSVYRMLGWGLMPLGSLAGGVVAQHLGLRAPFVSAGFIRLAVLALTFPAIVSGIRSLRTP</sequence>
<keyword evidence="5 7" id="KW-1133">Transmembrane helix</keyword>
<feature type="transmembrane region" description="Helical" evidence="7">
    <location>
        <begin position="355"/>
        <end position="374"/>
    </location>
</feature>
<feature type="transmembrane region" description="Helical" evidence="7">
    <location>
        <begin position="51"/>
        <end position="73"/>
    </location>
</feature>
<keyword evidence="6 7" id="KW-0472">Membrane</keyword>
<feature type="transmembrane region" description="Helical" evidence="7">
    <location>
        <begin position="290"/>
        <end position="308"/>
    </location>
</feature>
<evidence type="ECO:0000256" key="3">
    <source>
        <dbReference type="ARBA" id="ARBA00022475"/>
    </source>
</evidence>
<feature type="transmembrane region" description="Helical" evidence="7">
    <location>
        <begin position="20"/>
        <end position="45"/>
    </location>
</feature>
<evidence type="ECO:0000256" key="7">
    <source>
        <dbReference type="SAM" id="Phobius"/>
    </source>
</evidence>
<gene>
    <name evidence="9" type="ORF">Ade02nite_01060</name>
</gene>
<reference evidence="9 10" key="1">
    <citation type="submission" date="2021-01" db="EMBL/GenBank/DDBJ databases">
        <title>Whole genome shotgun sequence of Actinoplanes deccanensis NBRC 13994.</title>
        <authorList>
            <person name="Komaki H."/>
            <person name="Tamura T."/>
        </authorList>
    </citation>
    <scope>NUCLEOTIDE SEQUENCE [LARGE SCALE GENOMIC DNA]</scope>
    <source>
        <strain evidence="9 10">NBRC 13994</strain>
    </source>
</reference>
<dbReference type="InterPro" id="IPR020846">
    <property type="entry name" value="MFS_dom"/>
</dbReference>
<accession>A0ABQ3XUS7</accession>